<reference evidence="2" key="1">
    <citation type="submission" date="2016-03" db="EMBL/GenBank/DDBJ databases">
        <authorList>
            <person name="Ploux O."/>
        </authorList>
    </citation>
    <scope>NUCLEOTIDE SEQUENCE</scope>
    <source>
        <strain evidence="2">UC10</strain>
    </source>
</reference>
<dbReference type="EMBL" id="LT598653">
    <property type="protein sequence ID" value="SBV31511.1"/>
    <property type="molecule type" value="Genomic_DNA"/>
</dbReference>
<gene>
    <name evidence="2" type="ORF">SPPYR_0391</name>
</gene>
<keyword evidence="1" id="KW-0732">Signal</keyword>
<dbReference type="KEGG" id="sphu:SPPYR_0391"/>
<evidence type="ECO:0000256" key="1">
    <source>
        <dbReference type="SAM" id="SignalP"/>
    </source>
</evidence>
<dbReference type="RefSeq" id="WP_295323073.1">
    <property type="nucleotide sequence ID" value="NZ_LT598653.1"/>
</dbReference>
<proteinExistence type="predicted"/>
<dbReference type="AlphaFoldDB" id="A0A1Y5PNH5"/>
<feature type="chain" id="PRO_5012576808" description="Thioredoxin-like fold domain-containing protein" evidence="1">
    <location>
        <begin position="23"/>
        <end position="252"/>
    </location>
</feature>
<accession>A0A1Y5PNH5</accession>
<feature type="signal peptide" evidence="1">
    <location>
        <begin position="1"/>
        <end position="22"/>
    </location>
</feature>
<organism evidence="2">
    <name type="scientific">uncultured Sphingopyxis sp</name>
    <dbReference type="NCBI Taxonomy" id="310581"/>
    <lineage>
        <taxon>Bacteria</taxon>
        <taxon>Pseudomonadati</taxon>
        <taxon>Pseudomonadota</taxon>
        <taxon>Alphaproteobacteria</taxon>
        <taxon>Sphingomonadales</taxon>
        <taxon>Sphingomonadaceae</taxon>
        <taxon>Sphingopyxis</taxon>
        <taxon>environmental samples</taxon>
    </lineage>
</organism>
<dbReference type="Gene3D" id="3.40.30.10">
    <property type="entry name" value="Glutaredoxin"/>
    <property type="match status" value="1"/>
</dbReference>
<name>A0A1Y5PNH5_9SPHN</name>
<evidence type="ECO:0000313" key="2">
    <source>
        <dbReference type="EMBL" id="SBV31511.1"/>
    </source>
</evidence>
<evidence type="ECO:0008006" key="3">
    <source>
        <dbReference type="Google" id="ProtNLM"/>
    </source>
</evidence>
<protein>
    <recommendedName>
        <fullName evidence="3">Thioredoxin-like fold domain-containing protein</fullName>
    </recommendedName>
</protein>
<sequence>MRIIAAIAFACLPAASFTPAPAAGQPPASAATARADIEELQRLYAERFVATPFPDLYQIDRPIPHSPRETAPILVTRGGEYSFNNGKLGAQRGDNGAALSTSEWGALILRWRNHIRYGDLIQQGGKGPLRMLLLSAYDCPYSRKLEAALGAAGTRYAIIPSTIGTANKRHLPDIWCSPDRSTAWKQAIATGALPPRARSACRYDSRYFATLSGMFGGSKPTALFADGTVVRSPDPGYVKRKLAELARTGTAF</sequence>